<evidence type="ECO:0000313" key="2">
    <source>
        <dbReference type="Proteomes" id="UP001610563"/>
    </source>
</evidence>
<organism evidence="1 2">
    <name type="scientific">Aspergillus keveii</name>
    <dbReference type="NCBI Taxonomy" id="714993"/>
    <lineage>
        <taxon>Eukaryota</taxon>
        <taxon>Fungi</taxon>
        <taxon>Dikarya</taxon>
        <taxon>Ascomycota</taxon>
        <taxon>Pezizomycotina</taxon>
        <taxon>Eurotiomycetes</taxon>
        <taxon>Eurotiomycetidae</taxon>
        <taxon>Eurotiales</taxon>
        <taxon>Aspergillaceae</taxon>
        <taxon>Aspergillus</taxon>
        <taxon>Aspergillus subgen. Nidulantes</taxon>
    </lineage>
</organism>
<comment type="caution">
    <text evidence="1">The sequence shown here is derived from an EMBL/GenBank/DDBJ whole genome shotgun (WGS) entry which is preliminary data.</text>
</comment>
<sequence>MRLRCCLRASESQPDGKPKSPGLINMRRRMVARLGSPLCLHNINDGFMCPSVMLLPEFRIHCFKGCWTSSAYRPLCQRFVSDLGRRTVERIEISDTDFKRLELNPWGPWKPASEGSHNARTVYIVGGAIIVRSCNTCSGMASQIDDRQLLLAIRL</sequence>
<dbReference type="EMBL" id="JBFTWV010000027">
    <property type="protein sequence ID" value="KAL2796337.1"/>
    <property type="molecule type" value="Genomic_DNA"/>
</dbReference>
<protein>
    <submittedName>
        <fullName evidence="1">Uncharacterized protein</fullName>
    </submittedName>
</protein>
<evidence type="ECO:0000313" key="1">
    <source>
        <dbReference type="EMBL" id="KAL2796337.1"/>
    </source>
</evidence>
<proteinExistence type="predicted"/>
<gene>
    <name evidence="1" type="ORF">BJX66DRAFT_299982</name>
</gene>
<reference evidence="1 2" key="1">
    <citation type="submission" date="2024-07" db="EMBL/GenBank/DDBJ databases">
        <title>Section-level genome sequencing and comparative genomics of Aspergillus sections Usti and Cavernicolus.</title>
        <authorList>
            <consortium name="Lawrence Berkeley National Laboratory"/>
            <person name="Nybo J.L."/>
            <person name="Vesth T.C."/>
            <person name="Theobald S."/>
            <person name="Frisvad J.C."/>
            <person name="Larsen T.O."/>
            <person name="Kjaerboelling I."/>
            <person name="Rothschild-Mancinelli K."/>
            <person name="Lyhne E.K."/>
            <person name="Kogle M.E."/>
            <person name="Barry K."/>
            <person name="Clum A."/>
            <person name="Na H."/>
            <person name="Ledsgaard L."/>
            <person name="Lin J."/>
            <person name="Lipzen A."/>
            <person name="Kuo A."/>
            <person name="Riley R."/>
            <person name="Mondo S."/>
            <person name="Labutti K."/>
            <person name="Haridas S."/>
            <person name="Pangalinan J."/>
            <person name="Salamov A.A."/>
            <person name="Simmons B.A."/>
            <person name="Magnuson J.K."/>
            <person name="Chen J."/>
            <person name="Drula E."/>
            <person name="Henrissat B."/>
            <person name="Wiebenga A."/>
            <person name="Lubbers R.J."/>
            <person name="Gomes A.C."/>
            <person name="Makela M.R."/>
            <person name="Stajich J."/>
            <person name="Grigoriev I.V."/>
            <person name="Mortensen U.H."/>
            <person name="De Vries R.P."/>
            <person name="Baker S.E."/>
            <person name="Andersen M.R."/>
        </authorList>
    </citation>
    <scope>NUCLEOTIDE SEQUENCE [LARGE SCALE GENOMIC DNA]</scope>
    <source>
        <strain evidence="1 2">CBS 209.92</strain>
    </source>
</reference>
<accession>A0ABR4GBD6</accession>
<keyword evidence="2" id="KW-1185">Reference proteome</keyword>
<dbReference type="Proteomes" id="UP001610563">
    <property type="component" value="Unassembled WGS sequence"/>
</dbReference>
<name>A0ABR4GBD6_9EURO</name>